<dbReference type="PANTHER" id="PTHR46649">
    <property type="match status" value="1"/>
</dbReference>
<dbReference type="SUPFAM" id="SSF56784">
    <property type="entry name" value="HAD-like"/>
    <property type="match status" value="1"/>
</dbReference>
<dbReference type="Pfam" id="PF00702">
    <property type="entry name" value="Hydrolase"/>
    <property type="match status" value="1"/>
</dbReference>
<dbReference type="Proteomes" id="UP000655868">
    <property type="component" value="Unassembled WGS sequence"/>
</dbReference>
<evidence type="ECO:0000313" key="2">
    <source>
        <dbReference type="Proteomes" id="UP000655868"/>
    </source>
</evidence>
<dbReference type="EMBL" id="JAEMNV010000003">
    <property type="protein sequence ID" value="MBJ8338938.1"/>
    <property type="molecule type" value="Genomic_DNA"/>
</dbReference>
<dbReference type="SFLD" id="SFLDS00003">
    <property type="entry name" value="Haloacid_Dehalogenase"/>
    <property type="match status" value="1"/>
</dbReference>
<dbReference type="NCBIfam" id="TIGR01509">
    <property type="entry name" value="HAD-SF-IA-v3"/>
    <property type="match status" value="1"/>
</dbReference>
<gene>
    <name evidence="1" type="ORF">JGU71_08580</name>
</gene>
<proteinExistence type="predicted"/>
<dbReference type="GO" id="GO:0016787">
    <property type="term" value="F:hydrolase activity"/>
    <property type="evidence" value="ECO:0007669"/>
    <property type="project" value="UniProtKB-KW"/>
</dbReference>
<organism evidence="1 2">
    <name type="scientific">Antrihabitans stalagmiti</name>
    <dbReference type="NCBI Taxonomy" id="2799499"/>
    <lineage>
        <taxon>Bacteria</taxon>
        <taxon>Bacillati</taxon>
        <taxon>Actinomycetota</taxon>
        <taxon>Actinomycetes</taxon>
        <taxon>Mycobacteriales</taxon>
        <taxon>Nocardiaceae</taxon>
        <taxon>Antrihabitans</taxon>
    </lineage>
</organism>
<protein>
    <submittedName>
        <fullName evidence="1">HAD-IA family hydrolase</fullName>
    </submittedName>
</protein>
<reference evidence="1" key="1">
    <citation type="submission" date="2020-12" db="EMBL/GenBank/DDBJ databases">
        <title>Antrihabitans popcorni sp. nov. and Antrihabitans auranticaus sp. nov., isolated from a larva cave.</title>
        <authorList>
            <person name="Lee S.D."/>
            <person name="Kim I.S."/>
        </authorList>
    </citation>
    <scope>NUCLEOTIDE SEQUENCE</scope>
    <source>
        <strain evidence="1">YC3-6</strain>
    </source>
</reference>
<dbReference type="NCBIfam" id="TIGR01549">
    <property type="entry name" value="HAD-SF-IA-v1"/>
    <property type="match status" value="1"/>
</dbReference>
<accession>A0A934NPB3</accession>
<comment type="caution">
    <text evidence="1">The sequence shown here is derived from an EMBL/GenBank/DDBJ whole genome shotgun (WGS) entry which is preliminary data.</text>
</comment>
<dbReference type="SFLD" id="SFLDG01129">
    <property type="entry name" value="C1.5:_HAD__Beta-PGM__Phosphata"/>
    <property type="match status" value="1"/>
</dbReference>
<dbReference type="InterPro" id="IPR036412">
    <property type="entry name" value="HAD-like_sf"/>
</dbReference>
<name>A0A934NPB3_9NOCA</name>
<dbReference type="AlphaFoldDB" id="A0A934NPB3"/>
<keyword evidence="2" id="KW-1185">Reference proteome</keyword>
<sequence length="238" mass="26098">MDSRIGATAAQSRVDAVLFDFSGTLFRLEPNESWVPHFTDHDGTAFDIDTRTELMRRMTAPVGLNVDVDEADRHAWENRDLDPALHRSAYLNVLTTSGVPYEQSVALYSHLIDPMQWTPYQDVAATLALLIARNIRVAVVSNIAFDVRPAFSARGWADLVDEFVLSFEIGATKPDPRIFRLACDRLGVDPQHCLMVGDSDEADGGARAIGCAFALVEPTETAVRTHGLLDALAANSIT</sequence>
<dbReference type="PANTHER" id="PTHR46649:SF4">
    <property type="entry name" value="HALOACID DEHALOGENASE-LIKE HYDROLASE (HAD) SUPERFAMILY PROTEIN"/>
    <property type="match status" value="1"/>
</dbReference>
<dbReference type="InterPro" id="IPR006439">
    <property type="entry name" value="HAD-SF_hydro_IA"/>
</dbReference>
<dbReference type="Gene3D" id="3.40.50.1000">
    <property type="entry name" value="HAD superfamily/HAD-like"/>
    <property type="match status" value="1"/>
</dbReference>
<keyword evidence="1" id="KW-0378">Hydrolase</keyword>
<dbReference type="RefSeq" id="WP_199703665.1">
    <property type="nucleotide sequence ID" value="NZ_JAEMNV010000003.1"/>
</dbReference>
<evidence type="ECO:0000313" key="1">
    <source>
        <dbReference type="EMBL" id="MBJ8338938.1"/>
    </source>
</evidence>
<dbReference type="InterPro" id="IPR023214">
    <property type="entry name" value="HAD_sf"/>
</dbReference>